<keyword evidence="9" id="KW-1185">Reference proteome</keyword>
<comment type="similarity">
    <text evidence="1 6">Belongs to the aldehyde dehydrogenase family.</text>
</comment>
<protein>
    <recommendedName>
        <fullName evidence="3">aldehyde dehydrogenase (NAD(+))</fullName>
        <ecNumber evidence="3">1.2.1.3</ecNumber>
    </recommendedName>
</protein>
<accession>A0A845QUB0</accession>
<dbReference type="InterPro" id="IPR029510">
    <property type="entry name" value="Ald_DH_CS_GLU"/>
</dbReference>
<dbReference type="PROSITE" id="PS00687">
    <property type="entry name" value="ALDEHYDE_DEHYDR_GLU"/>
    <property type="match status" value="1"/>
</dbReference>
<dbReference type="Gene3D" id="3.40.309.10">
    <property type="entry name" value="Aldehyde Dehydrogenase, Chain A, domain 2"/>
    <property type="match status" value="1"/>
</dbReference>
<evidence type="ECO:0000256" key="3">
    <source>
        <dbReference type="ARBA" id="ARBA00024226"/>
    </source>
</evidence>
<evidence type="ECO:0000256" key="5">
    <source>
        <dbReference type="PROSITE-ProRule" id="PRU10007"/>
    </source>
</evidence>
<evidence type="ECO:0000256" key="2">
    <source>
        <dbReference type="ARBA" id="ARBA00023002"/>
    </source>
</evidence>
<evidence type="ECO:0000256" key="4">
    <source>
        <dbReference type="ARBA" id="ARBA00049194"/>
    </source>
</evidence>
<gene>
    <name evidence="8" type="ORF">D3Z33_04475</name>
</gene>
<dbReference type="CDD" id="cd07138">
    <property type="entry name" value="ALDH_CddD_SSP0762"/>
    <property type="match status" value="1"/>
</dbReference>
<evidence type="ECO:0000313" key="8">
    <source>
        <dbReference type="EMBL" id="NBI06115.1"/>
    </source>
</evidence>
<dbReference type="PANTHER" id="PTHR42804:SF1">
    <property type="entry name" value="ALDEHYDE DEHYDROGENASE-RELATED"/>
    <property type="match status" value="1"/>
</dbReference>
<feature type="active site" evidence="5">
    <location>
        <position position="244"/>
    </location>
</feature>
<dbReference type="FunFam" id="3.40.605.10:FF:000007">
    <property type="entry name" value="NAD/NADP-dependent betaine aldehyde dehydrogenase"/>
    <property type="match status" value="1"/>
</dbReference>
<dbReference type="AlphaFoldDB" id="A0A845QUB0"/>
<dbReference type="Gene3D" id="3.40.605.10">
    <property type="entry name" value="Aldehyde Dehydrogenase, Chain A, domain 1"/>
    <property type="match status" value="1"/>
</dbReference>
<dbReference type="EC" id="1.2.1.3" evidence="3"/>
<dbReference type="RefSeq" id="WP_160196609.1">
    <property type="nucleotide sequence ID" value="NZ_QXXA01000005.1"/>
</dbReference>
<dbReference type="InterPro" id="IPR015590">
    <property type="entry name" value="Aldehyde_DH_dom"/>
</dbReference>
<dbReference type="PANTHER" id="PTHR42804">
    <property type="entry name" value="ALDEHYDE DEHYDROGENASE"/>
    <property type="match status" value="1"/>
</dbReference>
<evidence type="ECO:0000259" key="7">
    <source>
        <dbReference type="Pfam" id="PF00171"/>
    </source>
</evidence>
<feature type="domain" description="Aldehyde dehydrogenase" evidence="7">
    <location>
        <begin position="12"/>
        <end position="466"/>
    </location>
</feature>
<dbReference type="OrthoDB" id="9762913at2"/>
<reference evidence="8 9" key="1">
    <citation type="submission" date="2018-08" db="EMBL/GenBank/DDBJ databases">
        <title>Murine metabolic-syndrome-specific gut microbial biobank.</title>
        <authorList>
            <person name="Liu C."/>
        </authorList>
    </citation>
    <scope>NUCLEOTIDE SEQUENCE [LARGE SCALE GENOMIC DNA]</scope>
    <source>
        <strain evidence="8 9">583</strain>
    </source>
</reference>
<sequence>MDYNKLYIDGEWIKPDSQEQIEVENPANREIIAKIPSSNKNDVDKAVNAAKRAFETWQYEDLNKRIELVEKLRDEMINKKEDMASIIMDELGRSKSFALNPQVEPYIDAMSDFIDIVKNYEFERNKDGYKVRKEPFGVVAAITPWNYPLGQIIKKIIPALLVGNTIVLKPSQKTPLVAYTLAECFDKVGFPKGVFNLVTGAGSKVGKMLTEHKDVDVVSFTGSVEGGKKVGENSIKGIKKVTLELGGKSPAILLKGGDYELGIKKALNTVYNNTGQTCSAFTRLLVPEDEKEIIEKMVVEKTKKYKFGNPYSEEKIVGPLASKKQFDKVKSYIEKGLDEGAKMIYGEIPKDSSKGYYVGPVVFTDVTNDMKIARDEIFGPVISIITYKDKEDAIKIANDTTFGLAGAVFGPEIEAKEVANKIKAGTITINQGSPTHKAPFGGYKHSGIGREGGVAGFEAFLQEKAIFS</sequence>
<dbReference type="PROSITE" id="PS00070">
    <property type="entry name" value="ALDEHYDE_DEHYDR_CYS"/>
    <property type="match status" value="1"/>
</dbReference>
<dbReference type="InterPro" id="IPR016160">
    <property type="entry name" value="Ald_DH_CS_CYS"/>
</dbReference>
<comment type="catalytic activity">
    <reaction evidence="4">
        <text>an aldehyde + NAD(+) + H2O = a carboxylate + NADH + 2 H(+)</text>
        <dbReference type="Rhea" id="RHEA:16185"/>
        <dbReference type="ChEBI" id="CHEBI:15377"/>
        <dbReference type="ChEBI" id="CHEBI:15378"/>
        <dbReference type="ChEBI" id="CHEBI:17478"/>
        <dbReference type="ChEBI" id="CHEBI:29067"/>
        <dbReference type="ChEBI" id="CHEBI:57540"/>
        <dbReference type="ChEBI" id="CHEBI:57945"/>
        <dbReference type="EC" id="1.2.1.3"/>
    </reaction>
</comment>
<dbReference type="Pfam" id="PF00171">
    <property type="entry name" value="Aldedh"/>
    <property type="match status" value="1"/>
</dbReference>
<dbReference type="Proteomes" id="UP000467132">
    <property type="component" value="Unassembled WGS sequence"/>
</dbReference>
<dbReference type="InterPro" id="IPR016163">
    <property type="entry name" value="Ald_DH_C"/>
</dbReference>
<evidence type="ECO:0000256" key="1">
    <source>
        <dbReference type="ARBA" id="ARBA00009986"/>
    </source>
</evidence>
<dbReference type="InterPro" id="IPR016162">
    <property type="entry name" value="Ald_DH_N"/>
</dbReference>
<comment type="caution">
    <text evidence="8">The sequence shown here is derived from an EMBL/GenBank/DDBJ whole genome shotgun (WGS) entry which is preliminary data.</text>
</comment>
<dbReference type="EMBL" id="QXXA01000005">
    <property type="protein sequence ID" value="NBI06115.1"/>
    <property type="molecule type" value="Genomic_DNA"/>
</dbReference>
<name>A0A845QUB0_9CLOT</name>
<evidence type="ECO:0000256" key="6">
    <source>
        <dbReference type="RuleBase" id="RU003345"/>
    </source>
</evidence>
<organism evidence="8 9">
    <name type="scientific">Senegalia massiliensis</name>
    <dbReference type="NCBI Taxonomy" id="1720316"/>
    <lineage>
        <taxon>Bacteria</taxon>
        <taxon>Bacillati</taxon>
        <taxon>Bacillota</taxon>
        <taxon>Clostridia</taxon>
        <taxon>Eubacteriales</taxon>
        <taxon>Clostridiaceae</taxon>
        <taxon>Senegalia</taxon>
    </lineage>
</organism>
<evidence type="ECO:0000313" key="9">
    <source>
        <dbReference type="Proteomes" id="UP000467132"/>
    </source>
</evidence>
<keyword evidence="2 6" id="KW-0560">Oxidoreductase</keyword>
<dbReference type="SUPFAM" id="SSF53720">
    <property type="entry name" value="ALDH-like"/>
    <property type="match status" value="1"/>
</dbReference>
<dbReference type="InterPro" id="IPR016161">
    <property type="entry name" value="Ald_DH/histidinol_DH"/>
</dbReference>
<dbReference type="GO" id="GO:0004029">
    <property type="term" value="F:aldehyde dehydrogenase (NAD+) activity"/>
    <property type="evidence" value="ECO:0007669"/>
    <property type="project" value="UniProtKB-EC"/>
</dbReference>
<proteinExistence type="inferred from homology"/>